<evidence type="ECO:0000256" key="3">
    <source>
        <dbReference type="ARBA" id="ARBA00022723"/>
    </source>
</evidence>
<dbReference type="Pfam" id="PF00067">
    <property type="entry name" value="p450"/>
    <property type="match status" value="1"/>
</dbReference>
<dbReference type="EMBL" id="RKLO01000001">
    <property type="protein sequence ID" value="RVW05557.1"/>
    <property type="molecule type" value="Genomic_DNA"/>
</dbReference>
<evidence type="ECO:0000256" key="4">
    <source>
        <dbReference type="ARBA" id="ARBA00023002"/>
    </source>
</evidence>
<accession>A0A3S3ADM6</accession>
<keyword evidence="6 7" id="KW-0503">Monooxygenase</keyword>
<keyword evidence="5 7" id="KW-0408">Iron</keyword>
<evidence type="ECO:0000256" key="2">
    <source>
        <dbReference type="ARBA" id="ARBA00022617"/>
    </source>
</evidence>
<reference evidence="8 9" key="1">
    <citation type="submission" date="2018-11" db="EMBL/GenBank/DDBJ databases">
        <title>Rhodococcus spongicola sp. nov. and Rhodococcus xishaensis sp. nov. from marine sponges.</title>
        <authorList>
            <person name="Li L."/>
            <person name="Lin H.W."/>
        </authorList>
    </citation>
    <scope>NUCLEOTIDE SEQUENCE [LARGE SCALE GENOMIC DNA]</scope>
    <source>
        <strain evidence="8 9">LHW51113</strain>
    </source>
</reference>
<gene>
    <name evidence="8" type="ORF">EGT50_03035</name>
</gene>
<evidence type="ECO:0000256" key="6">
    <source>
        <dbReference type="ARBA" id="ARBA00023033"/>
    </source>
</evidence>
<keyword evidence="4 7" id="KW-0560">Oxidoreductase</keyword>
<keyword evidence="9" id="KW-1185">Reference proteome</keyword>
<dbReference type="InterPro" id="IPR017972">
    <property type="entry name" value="Cyt_P450_CS"/>
</dbReference>
<proteinExistence type="inferred from homology"/>
<dbReference type="PRINTS" id="PR00359">
    <property type="entry name" value="BP450"/>
</dbReference>
<keyword evidence="2 7" id="KW-0349">Heme</keyword>
<dbReference type="SUPFAM" id="SSF48264">
    <property type="entry name" value="Cytochrome P450"/>
    <property type="match status" value="1"/>
</dbReference>
<dbReference type="GO" id="GO:0004497">
    <property type="term" value="F:monooxygenase activity"/>
    <property type="evidence" value="ECO:0007669"/>
    <property type="project" value="UniProtKB-KW"/>
</dbReference>
<evidence type="ECO:0000256" key="1">
    <source>
        <dbReference type="ARBA" id="ARBA00010617"/>
    </source>
</evidence>
<comment type="caution">
    <text evidence="8">The sequence shown here is derived from an EMBL/GenBank/DDBJ whole genome shotgun (WGS) entry which is preliminary data.</text>
</comment>
<evidence type="ECO:0000256" key="5">
    <source>
        <dbReference type="ARBA" id="ARBA00023004"/>
    </source>
</evidence>
<dbReference type="InterPro" id="IPR036396">
    <property type="entry name" value="Cyt_P450_sf"/>
</dbReference>
<dbReference type="PROSITE" id="PS00086">
    <property type="entry name" value="CYTOCHROME_P450"/>
    <property type="match status" value="1"/>
</dbReference>
<dbReference type="Gene3D" id="1.10.630.10">
    <property type="entry name" value="Cytochrome P450"/>
    <property type="match status" value="1"/>
</dbReference>
<dbReference type="AlphaFoldDB" id="A0A3S3ADM6"/>
<organism evidence="8 9">
    <name type="scientific">Rhodococcus xishaensis</name>
    <dbReference type="NCBI Taxonomy" id="2487364"/>
    <lineage>
        <taxon>Bacteria</taxon>
        <taxon>Bacillati</taxon>
        <taxon>Actinomycetota</taxon>
        <taxon>Actinomycetes</taxon>
        <taxon>Mycobacteriales</taxon>
        <taxon>Nocardiaceae</taxon>
        <taxon>Rhodococcus</taxon>
    </lineage>
</organism>
<dbReference type="PANTHER" id="PTHR46696">
    <property type="entry name" value="P450, PUTATIVE (EUROFUNG)-RELATED"/>
    <property type="match status" value="1"/>
</dbReference>
<evidence type="ECO:0000256" key="7">
    <source>
        <dbReference type="RuleBase" id="RU000461"/>
    </source>
</evidence>
<protein>
    <submittedName>
        <fullName evidence="8">Cytochrome P450</fullName>
    </submittedName>
</protein>
<evidence type="ECO:0000313" key="8">
    <source>
        <dbReference type="EMBL" id="RVW05557.1"/>
    </source>
</evidence>
<dbReference type="GO" id="GO:0020037">
    <property type="term" value="F:heme binding"/>
    <property type="evidence" value="ECO:0007669"/>
    <property type="project" value="InterPro"/>
</dbReference>
<dbReference type="GO" id="GO:0016705">
    <property type="term" value="F:oxidoreductase activity, acting on paired donors, with incorporation or reduction of molecular oxygen"/>
    <property type="evidence" value="ECO:0007669"/>
    <property type="project" value="InterPro"/>
</dbReference>
<dbReference type="GO" id="GO:0005506">
    <property type="term" value="F:iron ion binding"/>
    <property type="evidence" value="ECO:0007669"/>
    <property type="project" value="InterPro"/>
</dbReference>
<sequence length="384" mass="41802">MGERCTVLANLEAGQSMTVPVDSDTRIRQITLPDATAAWEISGYTTVRHLLADQRLSLNRKNSTAGYQGLSLPPALDANLLNMDPPEHTRIRKLVAAAFTARRTEALEPHVRSACRELLAELPVQADADGVVDLIPAFTNVIPSRAIADLLGVPAEDSADFSRWTTTLANDATADREAVKQAAVAIVVYLTELIAAKRSHPQDDLISDLIAARDHHDALTDDELLSLTFLLLGAGYENAANLLTNTLHAMLSSADLAAEITESLTRRGKIDDRLRETLIRRYDGLKHAIRRFPTTDIAVGDTTIPAGSTILLAIRETNARAHHHLSFGHGIHFCIGASLARLELAIALEEFLSTYPRARLADREISLRPSTRVHAPNTLPAVLV</sequence>
<dbReference type="PANTHER" id="PTHR46696:SF1">
    <property type="entry name" value="CYTOCHROME P450 YJIB-RELATED"/>
    <property type="match status" value="1"/>
</dbReference>
<dbReference type="InterPro" id="IPR001128">
    <property type="entry name" value="Cyt_P450"/>
</dbReference>
<keyword evidence="3 7" id="KW-0479">Metal-binding</keyword>
<evidence type="ECO:0000313" key="9">
    <source>
        <dbReference type="Proteomes" id="UP000283479"/>
    </source>
</evidence>
<name>A0A3S3ADM6_9NOCA</name>
<comment type="similarity">
    <text evidence="1 7">Belongs to the cytochrome P450 family.</text>
</comment>
<dbReference type="Proteomes" id="UP000283479">
    <property type="component" value="Unassembled WGS sequence"/>
</dbReference>
<dbReference type="OrthoDB" id="3664945at2"/>
<dbReference type="InterPro" id="IPR002397">
    <property type="entry name" value="Cyt_P450_B"/>
</dbReference>